<comment type="subcellular location">
    <subcellularLocation>
        <location evidence="1">Cell envelope</location>
    </subcellularLocation>
</comment>
<keyword evidence="9" id="KW-0456">Lyase</keyword>
<evidence type="ECO:0000256" key="6">
    <source>
        <dbReference type="ARBA" id="ARBA00023136"/>
    </source>
</evidence>
<evidence type="ECO:0000256" key="1">
    <source>
        <dbReference type="ARBA" id="ARBA00004196"/>
    </source>
</evidence>
<evidence type="ECO:0000256" key="4">
    <source>
        <dbReference type="ARBA" id="ARBA00022692"/>
    </source>
</evidence>
<dbReference type="GO" id="GO:0006171">
    <property type="term" value="P:cAMP biosynthetic process"/>
    <property type="evidence" value="ECO:0007669"/>
    <property type="project" value="TreeGrafter"/>
</dbReference>
<evidence type="ECO:0000259" key="8">
    <source>
        <dbReference type="PROSITE" id="PS50125"/>
    </source>
</evidence>
<dbReference type="CDD" id="cd07302">
    <property type="entry name" value="CHD"/>
    <property type="match status" value="1"/>
</dbReference>
<proteinExistence type="inferred from homology"/>
<evidence type="ECO:0000256" key="2">
    <source>
        <dbReference type="ARBA" id="ARBA00005381"/>
    </source>
</evidence>
<name>A0AAE3L1D4_9GAMM</name>
<dbReference type="InterPro" id="IPR029787">
    <property type="entry name" value="Nucleotide_cyclase"/>
</dbReference>
<dbReference type="SUPFAM" id="SSF55073">
    <property type="entry name" value="Nucleotide cyclase"/>
    <property type="match status" value="1"/>
</dbReference>
<evidence type="ECO:0000313" key="9">
    <source>
        <dbReference type="EMBL" id="MCS3903026.1"/>
    </source>
</evidence>
<comment type="similarity">
    <text evidence="2">Belongs to the adenylyl cyclase class-3 family.</text>
</comment>
<feature type="transmembrane region" description="Helical" evidence="7">
    <location>
        <begin position="401"/>
        <end position="421"/>
    </location>
</feature>
<evidence type="ECO:0000256" key="5">
    <source>
        <dbReference type="ARBA" id="ARBA00022989"/>
    </source>
</evidence>
<dbReference type="EC" id="4.6.1.1" evidence="9"/>
<dbReference type="GO" id="GO:0004016">
    <property type="term" value="F:adenylate cyclase activity"/>
    <property type="evidence" value="ECO:0007669"/>
    <property type="project" value="UniProtKB-EC"/>
</dbReference>
<reference evidence="9" key="1">
    <citation type="submission" date="2022-08" db="EMBL/GenBank/DDBJ databases">
        <title>Genomic Encyclopedia of Type Strains, Phase III (KMG-III): the genomes of soil and plant-associated and newly described type strains.</title>
        <authorList>
            <person name="Whitman W."/>
        </authorList>
    </citation>
    <scope>NUCLEOTIDE SEQUENCE</scope>
    <source>
        <strain evidence="9">HMT 1</strain>
    </source>
</reference>
<dbReference type="EMBL" id="JANUCT010000006">
    <property type="protein sequence ID" value="MCS3903026.1"/>
    <property type="molecule type" value="Genomic_DNA"/>
</dbReference>
<dbReference type="Pfam" id="PF00211">
    <property type="entry name" value="Guanylate_cyc"/>
    <property type="match status" value="1"/>
</dbReference>
<dbReference type="PANTHER" id="PTHR43081:SF1">
    <property type="entry name" value="ADENYLATE CYCLASE, TERMINAL-DIFFERENTIATION SPECIFIC"/>
    <property type="match status" value="1"/>
</dbReference>
<sequence length="747" mass="82932">MPNRLKRLWPLLAINLCVLVLGLLHVLSPAGSALHWSFIDTIENLAYDSRMLLTMEADRDDRIVIVDIDEDSLAEVGRWPWGRDKLELMVEQLFDQYQARLVGFDVVFAEPDDSSGLRVLERLAADELADQPAFHDELANLRDELDYDQRFAASLRGRPVLLGYYFRRDEAEANNRSGALPPPVLSAADFRPNSAHALEANGYGANLAIFQEAASGGGHFNPEIDSDGVVRRVPMLFEFEGDYYESLSLAMARRIVGADRVEPGYAGSGPFGDSGYSGLEWLQAGGLRIPVDERLRALVPYRGRYGSFPYVSAADVLSGAVPDEVLHDRIVLVGTSAPGLFDLRSTPVQSEYPGVEIHANLVAGILDNRIMERPAYTLGAEFIHLLLAGLIMLALPLLSPLLATTGFAALLLASAGLNLWVWNAADLVLPIGSVLVLIMLMFVLNMTYGFFFEQRNKRQLSGLFGQYIPPELVDEMSANPQAYSLAAENREMSVLFSDVRGFTTISESMAPAELADLMNSLLTPMTRVIHGQRGTIDKYMGDAIMAFWGAPLPDPDHARHAVEAALQMVARMHELQAEFQARGWPAIRVGVGINSGDMSVGNMGSEFRRAYTVLGDAVNLGARLEGLTKNYGVDILVSEFTREAVPDHAFREIDRVRVKGRDEPLTIYEPLGAKAELDPGVRDELKLYQEALRLYRNQDWDLAEMQLLNLQQRTALKLYAVYIERIQFFRQQPPGDDWDGVFTHTSK</sequence>
<dbReference type="Gene3D" id="3.30.70.1230">
    <property type="entry name" value="Nucleotide cyclase"/>
    <property type="match status" value="1"/>
</dbReference>
<protein>
    <submittedName>
        <fullName evidence="9">Adenylate cyclase</fullName>
        <ecNumber evidence="9">4.6.1.1</ecNumber>
    </submittedName>
</protein>
<comment type="caution">
    <text evidence="9">The sequence shown here is derived from an EMBL/GenBank/DDBJ whole genome shotgun (WGS) entry which is preliminary data.</text>
</comment>
<gene>
    <name evidence="9" type="ORF">J2T55_001043</name>
</gene>
<keyword evidence="10" id="KW-1185">Reference proteome</keyword>
<dbReference type="SMART" id="SM00044">
    <property type="entry name" value="CYCc"/>
    <property type="match status" value="1"/>
</dbReference>
<feature type="transmembrane region" description="Helical" evidence="7">
    <location>
        <begin position="427"/>
        <end position="451"/>
    </location>
</feature>
<feature type="domain" description="Guanylate cyclase" evidence="8">
    <location>
        <begin position="493"/>
        <end position="625"/>
    </location>
</feature>
<dbReference type="PANTHER" id="PTHR43081">
    <property type="entry name" value="ADENYLATE CYCLASE, TERMINAL-DIFFERENTIATION SPECIFIC-RELATED"/>
    <property type="match status" value="1"/>
</dbReference>
<dbReference type="InterPro" id="IPR001054">
    <property type="entry name" value="A/G_cyclase"/>
</dbReference>
<keyword evidence="3" id="KW-1003">Cell membrane</keyword>
<organism evidence="9 10">
    <name type="scientific">Methylohalomonas lacus</name>
    <dbReference type="NCBI Taxonomy" id="398773"/>
    <lineage>
        <taxon>Bacteria</taxon>
        <taxon>Pseudomonadati</taxon>
        <taxon>Pseudomonadota</taxon>
        <taxon>Gammaproteobacteria</taxon>
        <taxon>Methylohalomonadales</taxon>
        <taxon>Methylohalomonadaceae</taxon>
        <taxon>Methylohalomonas</taxon>
    </lineage>
</organism>
<dbReference type="GO" id="GO:0035556">
    <property type="term" value="P:intracellular signal transduction"/>
    <property type="evidence" value="ECO:0007669"/>
    <property type="project" value="InterPro"/>
</dbReference>
<accession>A0AAE3L1D4</accession>
<keyword evidence="5 7" id="KW-1133">Transmembrane helix</keyword>
<evidence type="ECO:0000256" key="3">
    <source>
        <dbReference type="ARBA" id="ARBA00022475"/>
    </source>
</evidence>
<keyword evidence="4 7" id="KW-0812">Transmembrane</keyword>
<dbReference type="InterPro" id="IPR007890">
    <property type="entry name" value="CHASE2"/>
</dbReference>
<dbReference type="PROSITE" id="PS50125">
    <property type="entry name" value="GUANYLATE_CYCLASE_2"/>
    <property type="match status" value="1"/>
</dbReference>
<dbReference type="InterPro" id="IPR050697">
    <property type="entry name" value="Adenylyl/Guanylyl_Cyclase_3/4"/>
</dbReference>
<dbReference type="Pfam" id="PF05226">
    <property type="entry name" value="CHASE2"/>
    <property type="match status" value="1"/>
</dbReference>
<dbReference type="GO" id="GO:0030313">
    <property type="term" value="C:cell envelope"/>
    <property type="evidence" value="ECO:0007669"/>
    <property type="project" value="UniProtKB-SubCell"/>
</dbReference>
<dbReference type="AlphaFoldDB" id="A0AAE3L1D4"/>
<dbReference type="FunFam" id="3.30.70.1230:FF:000016">
    <property type="entry name" value="Adenylate/guanylate cyclase domain-containing protein"/>
    <property type="match status" value="1"/>
</dbReference>
<dbReference type="Proteomes" id="UP001204445">
    <property type="component" value="Unassembled WGS sequence"/>
</dbReference>
<dbReference type="RefSeq" id="WP_259054639.1">
    <property type="nucleotide sequence ID" value="NZ_JANUCT010000006.1"/>
</dbReference>
<keyword evidence="6 7" id="KW-0472">Membrane</keyword>
<dbReference type="SMART" id="SM01080">
    <property type="entry name" value="CHASE2"/>
    <property type="match status" value="1"/>
</dbReference>
<evidence type="ECO:0000313" key="10">
    <source>
        <dbReference type="Proteomes" id="UP001204445"/>
    </source>
</evidence>
<evidence type="ECO:0000256" key="7">
    <source>
        <dbReference type="SAM" id="Phobius"/>
    </source>
</evidence>